<gene>
    <name evidence="3" type="ORF">GP473_07770</name>
</gene>
<dbReference type="PANTHER" id="PTHR37809:SF1">
    <property type="entry name" value="RIBOSOMAL PROTEIN S12 METHYLTHIOTRANSFERASE ACCESSORY FACTOR YCAO"/>
    <property type="match status" value="1"/>
</dbReference>
<evidence type="ECO:0000313" key="3">
    <source>
        <dbReference type="EMBL" id="QNH96570.1"/>
    </source>
</evidence>
<reference evidence="3 4" key="1">
    <citation type="submission" date="2019-12" db="EMBL/GenBank/DDBJ databases">
        <title>Corynebacterium sp. nov., isolated from feces of the Anser Albifrons in China.</title>
        <authorList>
            <person name="Liu Q."/>
        </authorList>
    </citation>
    <scope>NUCLEOTIDE SEQUENCE [LARGE SCALE GENOMIC DNA]</scope>
    <source>
        <strain evidence="3 4">23H37-10</strain>
    </source>
</reference>
<dbReference type="Proteomes" id="UP000515275">
    <property type="component" value="Chromosome"/>
</dbReference>
<dbReference type="InterPro" id="IPR000383">
    <property type="entry name" value="Xaa-Pro-like_dom"/>
</dbReference>
<dbReference type="Gene3D" id="3.30.40.250">
    <property type="match status" value="1"/>
</dbReference>
<dbReference type="NCBIfam" id="TIGR00976">
    <property type="entry name" value="CocE_NonD"/>
    <property type="match status" value="1"/>
</dbReference>
<evidence type="ECO:0000256" key="1">
    <source>
        <dbReference type="SAM" id="MobiDB-lite"/>
    </source>
</evidence>
<accession>A0A7G7YQ00</accession>
<sequence length="1001" mass="110031">MSPSTDDVRRVEFTITVGNAALATTLYTAPLEHTKPDGQRNPRPILLLRTPYRAHHHEHEAHGWVRRGLNVAVQDVRGRGASTGEFEPYQHEQEDGAATFDHLLTLPDCDGRIIAYGGSYAAHCALALSHVRPVAGIMALVPCWDSTSATTENGGVTPLLSPAWWWWNNVPGRGTGPRGIEPRQFAQDMGEELLQWRAPAPWPQPTNSAHAWSLPARASEIPLLVVSGVDDGFAAEAQHTFLRWPGPAQCYIGQWDHSLRRRSGAKATDPGAIVSAWCAEVLRGAVPSRALYYEVNAEKQNDATIASSELIPNENQPVLEKTQGTWVRMEEHAHGSHQQVAQRIVRAHAHGTASWTSDSQQPFPSWLCPVEKVSGRGAGNTDAVFSRPDQSVLVVDVRGPLTVAGTLRVHLWGDVEEQSQSLSAGDSHGDTFAHLLIRTGRDTRWAATAGVRRVSGEMTIVFPVLSVHIGAADELLIQFTSHDFPVHEVSPGQKCWVNRVVLDIPVLEEPELEATTPDPRSLLVDPICGIIRELHPMPLHSDIPKEFHCVVSEVSDPRQFSTWLADKIAGASGFSDPRELYDPAIGEAVERYCGNNIPSTLRRASIRELRESGINAISPAEFPGLPPERRKPHGPFDSEDPDMPILWAQGRGAYGRPILVPGSRVYLNWNQGSRRSEPRTHHIAYAGIAAGPTLRFAELSGFTECVERDATTAWWSLGLKATPLNPASVPGLKAVMEPTPFHIHLLLLPSPLGIPVVSALVWHPELRIPGAGFSCHGDPIRAVWKALSEAFQVWTGVLGVKEPDGGGYKAIRQGVVSPRAYFPFRADGRYLDDAGENFVNVRDLACQAQLWLDERLHPYLERFRPDSELVDISTVPAVNAEDVWDRYRDDPANRVAVVDVTTADIALSGLRVVRVCTPRLLPNFPPAFPTTETPRWAEYLDYVNGQRDTCFENETSGKGSAENDALSTSVQVPHAAEHHVPGHHAFRVGLHELVLVPMPHM</sequence>
<proteinExistence type="predicted"/>
<feature type="domain" description="YcaO" evidence="2">
    <location>
        <begin position="571"/>
        <end position="1001"/>
    </location>
</feature>
<dbReference type="PROSITE" id="PS51664">
    <property type="entry name" value="YCAO"/>
    <property type="match status" value="1"/>
</dbReference>
<dbReference type="Gene3D" id="1.10.3020.10">
    <property type="entry name" value="alpha-amino acid ester hydrolase ( Helical cap domain)"/>
    <property type="match status" value="1"/>
</dbReference>
<dbReference type="Gene3D" id="3.40.50.1820">
    <property type="entry name" value="alpha/beta hydrolase"/>
    <property type="match status" value="1"/>
</dbReference>
<dbReference type="PANTHER" id="PTHR37809">
    <property type="entry name" value="RIBOSOMAL PROTEIN S12 METHYLTHIOTRANSFERASE ACCESSORY FACTOR YCAO"/>
    <property type="match status" value="1"/>
</dbReference>
<dbReference type="GO" id="GO:0016787">
    <property type="term" value="F:hydrolase activity"/>
    <property type="evidence" value="ECO:0007669"/>
    <property type="project" value="UniProtKB-KW"/>
</dbReference>
<dbReference type="InterPro" id="IPR005674">
    <property type="entry name" value="CocE/Ser_esterase"/>
</dbReference>
<dbReference type="RefSeq" id="WP_186276811.1">
    <property type="nucleotide sequence ID" value="NZ_CP046883.1"/>
</dbReference>
<dbReference type="EMBL" id="CP046883">
    <property type="protein sequence ID" value="QNH96570.1"/>
    <property type="molecule type" value="Genomic_DNA"/>
</dbReference>
<dbReference type="AlphaFoldDB" id="A0A7G7YQ00"/>
<dbReference type="Gene3D" id="3.30.1330.230">
    <property type="match status" value="1"/>
</dbReference>
<feature type="region of interest" description="Disordered" evidence="1">
    <location>
        <begin position="617"/>
        <end position="640"/>
    </location>
</feature>
<dbReference type="InterPro" id="IPR029058">
    <property type="entry name" value="AB_hydrolase_fold"/>
</dbReference>
<protein>
    <submittedName>
        <fullName evidence="3">CocE/NonD family hydrolase</fullName>
    </submittedName>
</protein>
<dbReference type="Gene3D" id="3.30.160.660">
    <property type="match status" value="1"/>
</dbReference>
<evidence type="ECO:0000313" key="4">
    <source>
        <dbReference type="Proteomes" id="UP000515275"/>
    </source>
</evidence>
<keyword evidence="3" id="KW-0378">Hydrolase</keyword>
<dbReference type="InterPro" id="IPR003776">
    <property type="entry name" value="YcaO-like_dom"/>
</dbReference>
<keyword evidence="4" id="KW-1185">Reference proteome</keyword>
<dbReference type="KEGG" id="cans:GP473_07770"/>
<dbReference type="SUPFAM" id="SSF53474">
    <property type="entry name" value="alpha/beta-Hydrolases"/>
    <property type="match status" value="1"/>
</dbReference>
<name>A0A7G7YQ00_9CORY</name>
<dbReference type="Pfam" id="PF02129">
    <property type="entry name" value="Peptidase_S15"/>
    <property type="match status" value="1"/>
</dbReference>
<evidence type="ECO:0000259" key="2">
    <source>
        <dbReference type="PROSITE" id="PS51664"/>
    </source>
</evidence>
<organism evidence="3 4">
    <name type="scientific">Corynebacterium anserum</name>
    <dbReference type="NCBI Taxonomy" id="2684406"/>
    <lineage>
        <taxon>Bacteria</taxon>
        <taxon>Bacillati</taxon>
        <taxon>Actinomycetota</taxon>
        <taxon>Actinomycetes</taxon>
        <taxon>Mycobacteriales</taxon>
        <taxon>Corynebacteriaceae</taxon>
        <taxon>Corynebacterium</taxon>
    </lineage>
</organism>
<dbReference type="Pfam" id="PF02624">
    <property type="entry name" value="YcaO"/>
    <property type="match status" value="1"/>
</dbReference>